<dbReference type="InterPro" id="IPR036196">
    <property type="entry name" value="Ptyr_pPase_sf"/>
</dbReference>
<feature type="domain" description="Phosphotyrosine protein phosphatase I" evidence="2">
    <location>
        <begin position="35"/>
        <end position="169"/>
    </location>
</feature>
<evidence type="ECO:0000313" key="4">
    <source>
        <dbReference type="Proteomes" id="UP000006262"/>
    </source>
</evidence>
<protein>
    <submittedName>
        <fullName evidence="3">Arsenate reductase (Thioredoxin)</fullName>
    </submittedName>
</protein>
<dbReference type="Pfam" id="PF01451">
    <property type="entry name" value="LMWPc"/>
    <property type="match status" value="1"/>
</dbReference>
<evidence type="ECO:0000256" key="1">
    <source>
        <dbReference type="ARBA" id="ARBA00022849"/>
    </source>
</evidence>
<accession>A0AAD2TN93</accession>
<gene>
    <name evidence="3" type="ORF">HMPREF1059_02894</name>
</gene>
<comment type="caution">
    <text evidence="3">The sequence shown here is derived from an EMBL/GenBank/DDBJ whole genome shotgun (WGS) entry which is preliminary data.</text>
</comment>
<reference evidence="3 4" key="1">
    <citation type="submission" date="2012-02" db="EMBL/GenBank/DDBJ databases">
        <title>The Genome Sequence of Parabacteroides distasonis CL09T03C24.</title>
        <authorList>
            <consortium name="The Broad Institute Genome Sequencing Platform"/>
            <person name="Earl A."/>
            <person name="Ward D."/>
            <person name="Feldgarden M."/>
            <person name="Gevers D."/>
            <person name="Zitomersky N.L."/>
            <person name="Coyne M.J."/>
            <person name="Comstock L.E."/>
            <person name="Young S.K."/>
            <person name="Zeng Q."/>
            <person name="Gargeya S."/>
            <person name="Fitzgerald M."/>
            <person name="Haas B."/>
            <person name="Abouelleil A."/>
            <person name="Alvarado L."/>
            <person name="Arachchi H.M."/>
            <person name="Berlin A."/>
            <person name="Chapman S.B."/>
            <person name="Gearin G."/>
            <person name="Goldberg J."/>
            <person name="Griggs A."/>
            <person name="Gujja S."/>
            <person name="Hansen M."/>
            <person name="Heiman D."/>
            <person name="Howarth C."/>
            <person name="Larimer J."/>
            <person name="Lui A."/>
            <person name="MacDonald P.J.P."/>
            <person name="McCowen C."/>
            <person name="Montmayeur A."/>
            <person name="Murphy C."/>
            <person name="Neiman D."/>
            <person name="Pearson M."/>
            <person name="Priest M."/>
            <person name="Roberts A."/>
            <person name="Saif S."/>
            <person name="Shea T."/>
            <person name="Sisk P."/>
            <person name="Stolte C."/>
            <person name="Sykes S."/>
            <person name="Wortman J."/>
            <person name="Nusbaum C."/>
            <person name="Birren B."/>
        </authorList>
    </citation>
    <scope>NUCLEOTIDE SEQUENCE [LARGE SCALE GENOMIC DNA]</scope>
    <source>
        <strain evidence="3 4">CL09T03C24</strain>
    </source>
</reference>
<organism evidence="3 4">
    <name type="scientific">Parabacteroides distasonis CL09T03C24</name>
    <dbReference type="NCBI Taxonomy" id="999417"/>
    <lineage>
        <taxon>Bacteria</taxon>
        <taxon>Pseudomonadati</taxon>
        <taxon>Bacteroidota</taxon>
        <taxon>Bacteroidia</taxon>
        <taxon>Bacteroidales</taxon>
        <taxon>Tannerellaceae</taxon>
        <taxon>Parabacteroides</taxon>
    </lineage>
</organism>
<dbReference type="EMBL" id="AGZN01000030">
    <property type="protein sequence ID" value="EKN23987.1"/>
    <property type="molecule type" value="Genomic_DNA"/>
</dbReference>
<dbReference type="GO" id="GO:0046685">
    <property type="term" value="P:response to arsenic-containing substance"/>
    <property type="evidence" value="ECO:0007669"/>
    <property type="project" value="UniProtKB-KW"/>
</dbReference>
<evidence type="ECO:0000313" key="3">
    <source>
        <dbReference type="EMBL" id="EKN23987.1"/>
    </source>
</evidence>
<dbReference type="PANTHER" id="PTHR43428">
    <property type="entry name" value="ARSENATE REDUCTASE"/>
    <property type="match status" value="1"/>
</dbReference>
<dbReference type="CDD" id="cd16345">
    <property type="entry name" value="LMWP_ArsC"/>
    <property type="match status" value="1"/>
</dbReference>
<proteinExistence type="predicted"/>
<dbReference type="InterPro" id="IPR023485">
    <property type="entry name" value="Ptyr_pPase"/>
</dbReference>
<dbReference type="Gene3D" id="3.40.50.2300">
    <property type="match status" value="1"/>
</dbReference>
<keyword evidence="1" id="KW-0059">Arsenical resistance</keyword>
<dbReference type="Proteomes" id="UP000006262">
    <property type="component" value="Unassembled WGS sequence"/>
</dbReference>
<evidence type="ECO:0000259" key="2">
    <source>
        <dbReference type="SMART" id="SM00226"/>
    </source>
</evidence>
<name>A0AAD2TN93_PARDI</name>
<dbReference type="PANTHER" id="PTHR43428:SF1">
    <property type="entry name" value="ARSENATE REDUCTASE"/>
    <property type="match status" value="1"/>
</dbReference>
<sequence length="174" mass="19903">MRKLGFGILMALLSLFVFNMDLEARKTWATGKHGIKVLILCTGNTCRSQMAHGFMASYGDDVAVYSGGVSAEKRVNPRAVMVMREMGIDISDHTPHQVDEYLNEDWDYVITVCDHAKETCPVFNGKVKHLLHMGYEDPSKATGSYDFIMSEFRRIRDQINDDFFKLYTSMEERK</sequence>
<dbReference type="RefSeq" id="WP_005866884.1">
    <property type="nucleotide sequence ID" value="NZ_JH976489.1"/>
</dbReference>
<dbReference type="AlphaFoldDB" id="A0AAD2TN93"/>
<dbReference type="SUPFAM" id="SSF52788">
    <property type="entry name" value="Phosphotyrosine protein phosphatases I"/>
    <property type="match status" value="1"/>
</dbReference>
<dbReference type="SMART" id="SM00226">
    <property type="entry name" value="LMWPc"/>
    <property type="match status" value="1"/>
</dbReference>